<proteinExistence type="predicted"/>
<dbReference type="Pfam" id="PF13358">
    <property type="entry name" value="DDE_3"/>
    <property type="match status" value="1"/>
</dbReference>
<dbReference type="PANTHER" id="PTHR23022">
    <property type="entry name" value="TRANSPOSABLE ELEMENT-RELATED"/>
    <property type="match status" value="1"/>
</dbReference>
<dbReference type="Proteomes" id="UP000280685">
    <property type="component" value="Chromosome 7"/>
</dbReference>
<evidence type="ECO:0000313" key="3">
    <source>
        <dbReference type="EMBL" id="VBB87297.1"/>
    </source>
</evidence>
<dbReference type="Gene3D" id="3.30.420.10">
    <property type="entry name" value="Ribonuclease H-like superfamily/Ribonuclease H"/>
    <property type="match status" value="1"/>
</dbReference>
<dbReference type="InterPro" id="IPR036397">
    <property type="entry name" value="RNaseH_sf"/>
</dbReference>
<evidence type="ECO:0000313" key="4">
    <source>
        <dbReference type="Proteomes" id="UP000280685"/>
    </source>
</evidence>
<dbReference type="EMBL" id="LR026970">
    <property type="protein sequence ID" value="VBB87297.1"/>
    <property type="molecule type" value="Genomic_DNA"/>
</dbReference>
<dbReference type="EMBL" id="LR026964">
    <property type="protein sequence ID" value="VBB73321.1"/>
    <property type="molecule type" value="Genomic_DNA"/>
</dbReference>
<keyword evidence="4" id="KW-1185">Reference proteome</keyword>
<sequence>MKYDEIAKATGASMRQVEYACNSPLTPRSDRRGRRPSEFTAEEKDRIARALNDDLIARKLKWEDLRWYLEGFDRFKDRAFITAMRNAGFQRKVPPRKIQLTARHRADRLAFCREQLALRPRPEDWENVAFSDETWATNSHIWKRWLTIHEAEDIEAWAAVRERPHGWMFWGMICGSEKAGSFVWEKHYGSINSEKYIRYICPLIHGFIMGKAAQGTPVVLQQDNASSHISYATRAHIASLGIETLTWPAKSPDLNPIENVWFWMKNWIEVNYNIQSLTPRTLRRAIEAAWAAVPCEWLRELTHSIPRRLQEVIEAEGRLIRY</sequence>
<feature type="domain" description="Tc1-like transposase DDE" evidence="1">
    <location>
        <begin position="130"/>
        <end position="275"/>
    </location>
</feature>
<evidence type="ECO:0000313" key="2">
    <source>
        <dbReference type="EMBL" id="VBB73321.1"/>
    </source>
</evidence>
<dbReference type="InterPro" id="IPR052338">
    <property type="entry name" value="Transposase_5"/>
</dbReference>
<name>A0ABY6RYK0_PODCO</name>
<evidence type="ECO:0000259" key="1">
    <source>
        <dbReference type="Pfam" id="PF13358"/>
    </source>
</evidence>
<dbReference type="Proteomes" id="UP000280685">
    <property type="component" value="Chromosome 1"/>
</dbReference>
<dbReference type="PANTHER" id="PTHR23022:SF119">
    <property type="entry name" value="TC1-LIKE TRANSPOSASE DDE DOMAIN-CONTAINING PROTEIN"/>
    <property type="match status" value="1"/>
</dbReference>
<organism evidence="2 4">
    <name type="scientific">Podospora comata</name>
    <dbReference type="NCBI Taxonomy" id="48703"/>
    <lineage>
        <taxon>Eukaryota</taxon>
        <taxon>Fungi</taxon>
        <taxon>Dikarya</taxon>
        <taxon>Ascomycota</taxon>
        <taxon>Pezizomycotina</taxon>
        <taxon>Sordariomycetes</taxon>
        <taxon>Sordariomycetidae</taxon>
        <taxon>Sordariales</taxon>
        <taxon>Podosporaceae</taxon>
        <taxon>Podospora</taxon>
    </lineage>
</organism>
<reference evidence="2 4" key="1">
    <citation type="submission" date="2018-02" db="EMBL/GenBank/DDBJ databases">
        <authorList>
            <person name="Silar P."/>
        </authorList>
    </citation>
    <scope>NUCLEOTIDE SEQUENCE [LARGE SCALE GENOMIC DNA]</scope>
    <source>
        <strain evidence="2 4">T</strain>
    </source>
</reference>
<gene>
    <name evidence="2" type="ORF">PODCO_117612</name>
    <name evidence="3" type="ORF">PODCO_700485</name>
</gene>
<dbReference type="InterPro" id="IPR038717">
    <property type="entry name" value="Tc1-like_DDE_dom"/>
</dbReference>
<protein>
    <submittedName>
        <fullName evidence="2">Transposase</fullName>
    </submittedName>
</protein>
<accession>A0ABY6RYK0</accession>